<sequence length="240" mass="26941">MNTGLTGDNIYDFSSEENSAKWKGLLTAALKKVLEQVHPSLGARDEALEYVESLCLRLLAMLCAKPSPHTVQDVEYRVQSTFPTPIDKWALKEAQEALERGKKKSVLQLPVDKIHNLLQKELLLYKVDSTVSLFLVAVLEYISADILKLVGNYAKNIKHVEITYQDVQISMKVDKALMDMFYQDEGGGAGSLNEPPVMVAAAPRTSLTYEEIVRELIASEKAYLKELHMLIKVFRWANVG</sequence>
<keyword evidence="1" id="KW-0539">Nucleus</keyword>
<dbReference type="FunFam" id="1.10.20.10:FF:000029">
    <property type="entry name" value="son of sevenless homolog 1 isoform X1"/>
    <property type="match status" value="1"/>
</dbReference>
<dbReference type="Gene3D" id="1.10.20.10">
    <property type="entry name" value="Histone, subunit A"/>
    <property type="match status" value="1"/>
</dbReference>
<dbReference type="CDD" id="cd22915">
    <property type="entry name" value="HFD_SOS1_rpt2"/>
    <property type="match status" value="1"/>
</dbReference>
<dbReference type="PRINTS" id="PR00620">
    <property type="entry name" value="HISTONEH2A"/>
</dbReference>
<dbReference type="EMBL" id="GALX01003118">
    <property type="protein sequence ID" value="JAB65348.1"/>
    <property type="molecule type" value="Transcribed_RNA"/>
</dbReference>
<dbReference type="InterPro" id="IPR002119">
    <property type="entry name" value="Histone_H2A"/>
</dbReference>
<dbReference type="GO" id="GO:0003677">
    <property type="term" value="F:DNA binding"/>
    <property type="evidence" value="ECO:0007669"/>
    <property type="project" value="UniProtKB-KW"/>
</dbReference>
<name>V5GY66_ANOGL</name>
<dbReference type="InterPro" id="IPR009072">
    <property type="entry name" value="Histone-fold"/>
</dbReference>
<dbReference type="InterPro" id="IPR035899">
    <property type="entry name" value="DBL_dom_sf"/>
</dbReference>
<dbReference type="PANTHER" id="PTHR23430">
    <property type="entry name" value="HISTONE H2A"/>
    <property type="match status" value="1"/>
</dbReference>
<keyword evidence="1" id="KW-0158">Chromosome</keyword>
<protein>
    <recommendedName>
        <fullName evidence="1">Histone H2A</fullName>
    </recommendedName>
</protein>
<accession>V5GY66</accession>
<proteinExistence type="inferred from homology"/>
<dbReference type="SMART" id="SM00414">
    <property type="entry name" value="H2A"/>
    <property type="match status" value="1"/>
</dbReference>
<comment type="subunit">
    <text evidence="1">The nucleosome is a histone octamer containing two molecules each of H2A, H2B, H3 and H4 assembled in one H3-H4 heterotetramer and two H2A-H2B heterodimers. The octamer wraps approximately 147 bp of DNA.</text>
</comment>
<comment type="subcellular location">
    <subcellularLocation>
        <location evidence="1">Nucleus</location>
    </subcellularLocation>
</comment>
<evidence type="ECO:0000313" key="2">
    <source>
        <dbReference type="EMBL" id="JAB65348.1"/>
    </source>
</evidence>
<dbReference type="SUPFAM" id="SSF47113">
    <property type="entry name" value="Histone-fold"/>
    <property type="match status" value="1"/>
</dbReference>
<dbReference type="SUPFAM" id="SSF48065">
    <property type="entry name" value="DBL homology domain (DH-domain)"/>
    <property type="match status" value="1"/>
</dbReference>
<dbReference type="GO" id="GO:0046982">
    <property type="term" value="F:protein heterodimerization activity"/>
    <property type="evidence" value="ECO:0007669"/>
    <property type="project" value="InterPro"/>
</dbReference>
<dbReference type="GO" id="GO:0030527">
    <property type="term" value="F:structural constituent of chromatin"/>
    <property type="evidence" value="ECO:0007669"/>
    <property type="project" value="InterPro"/>
</dbReference>
<comment type="similarity">
    <text evidence="1">Belongs to the histone H2A family.</text>
</comment>
<dbReference type="GO" id="GO:0005634">
    <property type="term" value="C:nucleus"/>
    <property type="evidence" value="ECO:0007669"/>
    <property type="project" value="UniProtKB-SubCell"/>
</dbReference>
<gene>
    <name evidence="2" type="primary">SOS</name>
</gene>
<keyword evidence="1" id="KW-0238">DNA-binding</keyword>
<dbReference type="AlphaFoldDB" id="V5GY66"/>
<organism evidence="2">
    <name type="scientific">Anoplophora glabripennis</name>
    <name type="common">Asian longhorn beetle</name>
    <name type="synonym">Anoplophora nobilis</name>
    <dbReference type="NCBI Taxonomy" id="217634"/>
    <lineage>
        <taxon>Eukaryota</taxon>
        <taxon>Metazoa</taxon>
        <taxon>Ecdysozoa</taxon>
        <taxon>Arthropoda</taxon>
        <taxon>Hexapoda</taxon>
        <taxon>Insecta</taxon>
        <taxon>Pterygota</taxon>
        <taxon>Neoptera</taxon>
        <taxon>Endopterygota</taxon>
        <taxon>Coleoptera</taxon>
        <taxon>Polyphaga</taxon>
        <taxon>Cucujiformia</taxon>
        <taxon>Chrysomeloidea</taxon>
        <taxon>Cerambycidae</taxon>
        <taxon>Lamiinae</taxon>
        <taxon>Lamiini</taxon>
        <taxon>Anoplophora</taxon>
    </lineage>
</organism>
<keyword evidence="1" id="KW-0544">Nucleosome core</keyword>
<reference evidence="2" key="1">
    <citation type="submission" date="2013-07" db="EMBL/GenBank/DDBJ databases">
        <title>Midgut Transcriptome Profiling of Anoplphora glabripennis, a Lignocellulose Degrading, Wood-Boring Cerambycid.</title>
        <authorList>
            <person name="Scully E.D."/>
            <person name="Hoover K."/>
            <person name="Carlson J.E."/>
            <person name="Tien M."/>
            <person name="Geib S.M."/>
        </authorList>
    </citation>
    <scope>NUCLEOTIDE SEQUENCE</scope>
</reference>
<dbReference type="CDD" id="cd22914">
    <property type="entry name" value="HFD_SOS1_rpt1"/>
    <property type="match status" value="1"/>
</dbReference>
<evidence type="ECO:0000256" key="1">
    <source>
        <dbReference type="RuleBase" id="RU003767"/>
    </source>
</evidence>
<dbReference type="GO" id="GO:0000786">
    <property type="term" value="C:nucleosome"/>
    <property type="evidence" value="ECO:0007669"/>
    <property type="project" value="UniProtKB-KW"/>
</dbReference>